<dbReference type="InterPro" id="IPR002563">
    <property type="entry name" value="Flavin_Rdtase-like_dom"/>
</dbReference>
<dbReference type="SMART" id="SM00903">
    <property type="entry name" value="Flavin_Reduct"/>
    <property type="match status" value="1"/>
</dbReference>
<keyword evidence="5" id="KW-1185">Reference proteome</keyword>
<dbReference type="Proteomes" id="UP000293852">
    <property type="component" value="Unassembled WGS sequence"/>
</dbReference>
<dbReference type="InterPro" id="IPR012349">
    <property type="entry name" value="Split_barrel_FMN-bd"/>
</dbReference>
<name>A0A4Q7LZF0_9MICO</name>
<dbReference type="InterPro" id="IPR050268">
    <property type="entry name" value="NADH-dep_flavin_reductase"/>
</dbReference>
<dbReference type="PANTHER" id="PTHR30466:SF11">
    <property type="entry name" value="FLAVIN-DEPENDENT MONOOXYGENASE, REDUCTASE SUBUNIT HSAB"/>
    <property type="match status" value="1"/>
</dbReference>
<dbReference type="EMBL" id="SGWX01000001">
    <property type="protein sequence ID" value="RZS60786.1"/>
    <property type="molecule type" value="Genomic_DNA"/>
</dbReference>
<reference evidence="4 5" key="1">
    <citation type="submission" date="2019-02" db="EMBL/GenBank/DDBJ databases">
        <title>Sequencing the genomes of 1000 actinobacteria strains.</title>
        <authorList>
            <person name="Klenk H.-P."/>
        </authorList>
    </citation>
    <scope>NUCLEOTIDE SEQUENCE [LARGE SCALE GENOMIC DNA]</scope>
    <source>
        <strain evidence="4 5">DSM 16932</strain>
    </source>
</reference>
<protein>
    <submittedName>
        <fullName evidence="4">Flavin reductase (DIM6/NTAB) family NADH-FMN oxidoreductase RutF</fullName>
    </submittedName>
</protein>
<dbReference type="Gene3D" id="2.30.110.10">
    <property type="entry name" value="Electron Transport, Fmn-binding Protein, Chain A"/>
    <property type="match status" value="1"/>
</dbReference>
<organism evidence="4 5">
    <name type="scientific">Xylanimonas ulmi</name>
    <dbReference type="NCBI Taxonomy" id="228973"/>
    <lineage>
        <taxon>Bacteria</taxon>
        <taxon>Bacillati</taxon>
        <taxon>Actinomycetota</taxon>
        <taxon>Actinomycetes</taxon>
        <taxon>Micrococcales</taxon>
        <taxon>Promicromonosporaceae</taxon>
        <taxon>Xylanimonas</taxon>
    </lineage>
</organism>
<evidence type="ECO:0000313" key="5">
    <source>
        <dbReference type="Proteomes" id="UP000293852"/>
    </source>
</evidence>
<gene>
    <name evidence="4" type="ORF">EV386_1066</name>
</gene>
<evidence type="ECO:0000256" key="1">
    <source>
        <dbReference type="ARBA" id="ARBA00008898"/>
    </source>
</evidence>
<dbReference type="GO" id="GO:0042602">
    <property type="term" value="F:riboflavin reductase (NADPH) activity"/>
    <property type="evidence" value="ECO:0007669"/>
    <property type="project" value="TreeGrafter"/>
</dbReference>
<feature type="domain" description="Flavin reductase like" evidence="3">
    <location>
        <begin position="20"/>
        <end position="152"/>
    </location>
</feature>
<dbReference type="Pfam" id="PF01613">
    <property type="entry name" value="Flavin_Reduct"/>
    <property type="match status" value="1"/>
</dbReference>
<comment type="caution">
    <text evidence="4">The sequence shown here is derived from an EMBL/GenBank/DDBJ whole genome shotgun (WGS) entry which is preliminary data.</text>
</comment>
<dbReference type="AlphaFoldDB" id="A0A4Q7LZF0"/>
<accession>A0A4Q7LZF0</accession>
<evidence type="ECO:0000259" key="3">
    <source>
        <dbReference type="SMART" id="SM00903"/>
    </source>
</evidence>
<evidence type="ECO:0000256" key="2">
    <source>
        <dbReference type="ARBA" id="ARBA00023002"/>
    </source>
</evidence>
<proteinExistence type="inferred from homology"/>
<keyword evidence="2" id="KW-0560">Oxidoreductase</keyword>
<evidence type="ECO:0000313" key="4">
    <source>
        <dbReference type="EMBL" id="RZS60786.1"/>
    </source>
</evidence>
<dbReference type="GO" id="GO:0010181">
    <property type="term" value="F:FMN binding"/>
    <property type="evidence" value="ECO:0007669"/>
    <property type="project" value="InterPro"/>
</dbReference>
<sequence length="158" mass="16966">MSCVTPATIEVTPATLRGQLARWPTGVAIITANGLSRPLGKTVNSFHSASLEPAMVGWCIDKKSSRFDEWVAVTGYVVHVMASHQAELVSRFAASRSDRFDGVETTPGLDGIPMLTGEVPLRLECRVAGTFDVGDHVYLIGQVVTMAATAHVPMTLQR</sequence>
<dbReference type="SUPFAM" id="SSF50475">
    <property type="entry name" value="FMN-binding split barrel"/>
    <property type="match status" value="1"/>
</dbReference>
<dbReference type="PANTHER" id="PTHR30466">
    <property type="entry name" value="FLAVIN REDUCTASE"/>
    <property type="match status" value="1"/>
</dbReference>
<comment type="similarity">
    <text evidence="1">Belongs to the non-flavoprotein flavin reductase family.</text>
</comment>